<evidence type="ECO:0000256" key="1">
    <source>
        <dbReference type="SAM" id="MobiDB-lite"/>
    </source>
</evidence>
<proteinExistence type="predicted"/>
<keyword evidence="2" id="KW-1185">Reference proteome</keyword>
<evidence type="ECO:0000313" key="2">
    <source>
        <dbReference type="Proteomes" id="UP000046393"/>
    </source>
</evidence>
<sequence>MSDVKISEELYVFKSCHSDAAPDTEADDSDDGEVVESTCPHAAVQRPKKTTITKSSYKSTSRQPYH</sequence>
<feature type="compositionally biased region" description="Acidic residues" evidence="1">
    <location>
        <begin position="22"/>
        <end position="34"/>
    </location>
</feature>
<organism evidence="2 3">
    <name type="scientific">Syphacia muris</name>
    <dbReference type="NCBI Taxonomy" id="451379"/>
    <lineage>
        <taxon>Eukaryota</taxon>
        <taxon>Metazoa</taxon>
        <taxon>Ecdysozoa</taxon>
        <taxon>Nematoda</taxon>
        <taxon>Chromadorea</taxon>
        <taxon>Rhabditida</taxon>
        <taxon>Spirurina</taxon>
        <taxon>Oxyuridomorpha</taxon>
        <taxon>Oxyuroidea</taxon>
        <taxon>Oxyuridae</taxon>
        <taxon>Syphacia</taxon>
    </lineage>
</organism>
<feature type="compositionally biased region" description="Low complexity" evidence="1">
    <location>
        <begin position="52"/>
        <end position="66"/>
    </location>
</feature>
<accession>A0A0N5AB54</accession>
<evidence type="ECO:0000313" key="3">
    <source>
        <dbReference type="WBParaSite" id="SMUV_0000138001-mRNA-1"/>
    </source>
</evidence>
<reference evidence="3" key="1">
    <citation type="submission" date="2017-02" db="UniProtKB">
        <authorList>
            <consortium name="WormBaseParasite"/>
        </authorList>
    </citation>
    <scope>IDENTIFICATION</scope>
</reference>
<feature type="region of interest" description="Disordered" evidence="1">
    <location>
        <begin position="18"/>
        <end position="66"/>
    </location>
</feature>
<protein>
    <submittedName>
        <fullName evidence="3">Uncharacterized protein</fullName>
    </submittedName>
</protein>
<name>A0A0N5AB54_9BILA</name>
<dbReference type="WBParaSite" id="SMUV_0000138001-mRNA-1">
    <property type="protein sequence ID" value="SMUV_0000138001-mRNA-1"/>
    <property type="gene ID" value="SMUV_0000138001"/>
</dbReference>
<dbReference type="AlphaFoldDB" id="A0A0N5AB54"/>
<dbReference type="Proteomes" id="UP000046393">
    <property type="component" value="Unplaced"/>
</dbReference>